<dbReference type="STRING" id="595528.A0A0D2WUB9"/>
<dbReference type="InterPro" id="IPR005142">
    <property type="entry name" value="eRF1_3"/>
</dbReference>
<protein>
    <recommendedName>
        <fullName evidence="6">Protein pelota homolog</fullName>
    </recommendedName>
</protein>
<dbReference type="Proteomes" id="UP000008743">
    <property type="component" value="Unassembled WGS sequence"/>
</dbReference>
<dbReference type="FunFam" id="3.30.1330.30:FF:000008">
    <property type="entry name" value="Protein pelota homolog"/>
    <property type="match status" value="1"/>
</dbReference>
<dbReference type="FunFam" id="2.30.30.870:FF:000001">
    <property type="entry name" value="Protein pelota homolog"/>
    <property type="match status" value="1"/>
</dbReference>
<dbReference type="GO" id="GO:0070481">
    <property type="term" value="P:nuclear-transcribed mRNA catabolic process, non-stop decay"/>
    <property type="evidence" value="ECO:0007669"/>
    <property type="project" value="InterPro"/>
</dbReference>
<dbReference type="SUPFAM" id="SSF159065">
    <property type="entry name" value="Dom34/Pelota N-terminal domain-like"/>
    <property type="match status" value="1"/>
</dbReference>
<sequence length="385" mass="43422">MRLLKREIERDQTGSVLLLPEEAEDMWHAYNLIAVGDKLRASTVRRVQSESNTGSVESNRVRVTLTVEIESVQYDVKACTLRINGRNVEENDFVRMGAYHTIDLELNRKFQLSKTEWDIISLERIDMACDVKQSADVAAVLMQEGFACVCLVTSSMTIVRARIEAAVPRKRKGSATQHDKALDRFFESTMQAILHHVDFSIVKCVLIGSPGFVKDQFAEYMFAQAIKQEIKVLSENRSKFLLVHASSGHKHALTELLTDPAVTARLADTKAASEVKALDSFFDMLNKDPDRAFYGYPHVHQADEQNAIETLLVSDELFRSQDLETRRKYVRLVENVKANGGVVRIFSSLHVSGEQLSNLSGIAAILRFPVPEIDHDDAHDDHHEQ</sequence>
<dbReference type="NCBIfam" id="TIGR00111">
    <property type="entry name" value="pelota"/>
    <property type="match status" value="1"/>
</dbReference>
<dbReference type="PhylomeDB" id="A0A0D2WUB9"/>
<dbReference type="PANTHER" id="PTHR10853">
    <property type="entry name" value="PELOTA"/>
    <property type="match status" value="1"/>
</dbReference>
<dbReference type="Gene3D" id="3.30.1330.30">
    <property type="match status" value="1"/>
</dbReference>
<dbReference type="GO" id="GO:0070966">
    <property type="term" value="P:nuclear-transcribed mRNA catabolic process, no-go decay"/>
    <property type="evidence" value="ECO:0007669"/>
    <property type="project" value="InterPro"/>
</dbReference>
<evidence type="ECO:0000313" key="9">
    <source>
        <dbReference type="Proteomes" id="UP000008743"/>
    </source>
</evidence>
<dbReference type="RefSeq" id="XP_004345532.2">
    <property type="nucleotide sequence ID" value="XM_004345482.2"/>
</dbReference>
<keyword evidence="9" id="KW-1185">Reference proteome</keyword>
<dbReference type="Pfam" id="PF03464">
    <property type="entry name" value="eRF1_2"/>
    <property type="match status" value="1"/>
</dbReference>
<dbReference type="GO" id="GO:0071025">
    <property type="term" value="P:RNA surveillance"/>
    <property type="evidence" value="ECO:0007669"/>
    <property type="project" value="InterPro"/>
</dbReference>
<evidence type="ECO:0000256" key="6">
    <source>
        <dbReference type="RuleBase" id="RU362019"/>
    </source>
</evidence>
<accession>A0A0D2WUB9</accession>
<dbReference type="GO" id="GO:0005737">
    <property type="term" value="C:cytoplasm"/>
    <property type="evidence" value="ECO:0007669"/>
    <property type="project" value="UniProtKB-SubCell"/>
</dbReference>
<dbReference type="FunFam" id="3.30.420.60:FF:000002">
    <property type="entry name" value="Protein pelota homolog"/>
    <property type="match status" value="1"/>
</dbReference>
<proteinExistence type="inferred from homology"/>
<evidence type="ECO:0000256" key="4">
    <source>
        <dbReference type="ARBA" id="ARBA00022490"/>
    </source>
</evidence>
<dbReference type="Pfam" id="PF03465">
    <property type="entry name" value="eRF1_3"/>
    <property type="match status" value="1"/>
</dbReference>
<dbReference type="InterPro" id="IPR005140">
    <property type="entry name" value="eRF1_Pelota-like_N"/>
</dbReference>
<dbReference type="PANTHER" id="PTHR10853:SF0">
    <property type="entry name" value="PROTEIN PELOTA HOMOLOG"/>
    <property type="match status" value="1"/>
</dbReference>
<comment type="function">
    <text evidence="6">Component of the Pelota-HBS1L complex, a complex that recognizes stalled ribosomes and triggers the No-Go Decay (NGD) pathway. In the Pelota-HBS1L complex, pelo recognizes ribosomes stalled at the 3' end of an mRNA and engages stalled ribosomes by destabilizing mRNA in the mRNA channel.</text>
</comment>
<comment type="cofactor">
    <cofactor evidence="1 6">
        <name>a divalent metal cation</name>
        <dbReference type="ChEBI" id="CHEBI:60240"/>
    </cofactor>
</comment>
<comment type="subcellular location">
    <subcellularLocation>
        <location evidence="2 6">Cytoplasm</location>
    </subcellularLocation>
</comment>
<dbReference type="AlphaFoldDB" id="A0A0D2WUB9"/>
<keyword evidence="5 6" id="KW-0479">Metal-binding</keyword>
<dbReference type="Gene3D" id="3.30.420.60">
    <property type="entry name" value="eRF1 domain 2"/>
    <property type="match status" value="1"/>
</dbReference>
<dbReference type="Gene3D" id="2.30.30.870">
    <property type="entry name" value="Pelota, domain A"/>
    <property type="match status" value="1"/>
</dbReference>
<dbReference type="GO" id="GO:0046872">
    <property type="term" value="F:metal ion binding"/>
    <property type="evidence" value="ECO:0007669"/>
    <property type="project" value="UniProtKB-KW"/>
</dbReference>
<dbReference type="EMBL" id="KE346369">
    <property type="protein sequence ID" value="KJE95493.1"/>
    <property type="molecule type" value="Genomic_DNA"/>
</dbReference>
<evidence type="ECO:0000313" key="8">
    <source>
        <dbReference type="EMBL" id="KJE95493.1"/>
    </source>
</evidence>
<reference evidence="9" key="1">
    <citation type="submission" date="2011-02" db="EMBL/GenBank/DDBJ databases">
        <title>The Genome Sequence of Capsaspora owczarzaki ATCC 30864.</title>
        <authorList>
            <person name="Russ C."/>
            <person name="Cuomo C."/>
            <person name="Burger G."/>
            <person name="Gray M.W."/>
            <person name="Holland P.W.H."/>
            <person name="King N."/>
            <person name="Lang F.B.F."/>
            <person name="Roger A.J."/>
            <person name="Ruiz-Trillo I."/>
            <person name="Young S.K."/>
            <person name="Zeng Q."/>
            <person name="Gargeya S."/>
            <person name="Alvarado L."/>
            <person name="Berlin A."/>
            <person name="Chapman S.B."/>
            <person name="Chen Z."/>
            <person name="Freedman E."/>
            <person name="Gellesch M."/>
            <person name="Goldberg J."/>
            <person name="Griggs A."/>
            <person name="Gujja S."/>
            <person name="Heilman E."/>
            <person name="Heiman D."/>
            <person name="Howarth C."/>
            <person name="Mehta T."/>
            <person name="Neiman D."/>
            <person name="Pearson M."/>
            <person name="Roberts A."/>
            <person name="Saif S."/>
            <person name="Shea T."/>
            <person name="Shenoy N."/>
            <person name="Sisk P."/>
            <person name="Stolte C."/>
            <person name="Sykes S."/>
            <person name="White J."/>
            <person name="Yandava C."/>
            <person name="Haas B."/>
            <person name="Nusbaum C."/>
            <person name="Birren B."/>
        </authorList>
    </citation>
    <scope>NUCLEOTIDE SEQUENCE</scope>
    <source>
        <strain evidence="9">ATCC 30864</strain>
    </source>
</reference>
<evidence type="ECO:0000256" key="1">
    <source>
        <dbReference type="ARBA" id="ARBA00001968"/>
    </source>
</evidence>
<gene>
    <name evidence="8" type="ORF">CAOG_005942</name>
</gene>
<dbReference type="FunCoup" id="A0A0D2WUB9">
    <property type="interactions" value="391"/>
</dbReference>
<dbReference type="InterPro" id="IPR005141">
    <property type="entry name" value="eRF1_2"/>
</dbReference>
<feature type="domain" description="eRF1/Pelota-like N-terminal" evidence="7">
    <location>
        <begin position="1"/>
        <end position="130"/>
    </location>
</feature>
<dbReference type="SUPFAM" id="SSF53137">
    <property type="entry name" value="Translational machinery components"/>
    <property type="match status" value="1"/>
</dbReference>
<dbReference type="SMART" id="SM01194">
    <property type="entry name" value="eRF1_1"/>
    <property type="match status" value="1"/>
</dbReference>
<dbReference type="InParanoid" id="A0A0D2WUB9"/>
<dbReference type="OrthoDB" id="10249111at2759"/>
<organism evidence="8 9">
    <name type="scientific">Capsaspora owczarzaki (strain ATCC 30864)</name>
    <dbReference type="NCBI Taxonomy" id="595528"/>
    <lineage>
        <taxon>Eukaryota</taxon>
        <taxon>Filasterea</taxon>
        <taxon>Capsaspora</taxon>
    </lineage>
</organism>
<comment type="similarity">
    <text evidence="3 6">Belongs to the eukaryotic release factor 1 family. Pelota subfamily.</text>
</comment>
<evidence type="ECO:0000256" key="5">
    <source>
        <dbReference type="ARBA" id="ARBA00022723"/>
    </source>
</evidence>
<name>A0A0D2WUB9_CAPO3</name>
<dbReference type="Pfam" id="PF26356">
    <property type="entry name" value="Pelota_N"/>
    <property type="match status" value="1"/>
</dbReference>
<dbReference type="GO" id="GO:0070651">
    <property type="term" value="P:nonfunctional rRNA decay"/>
    <property type="evidence" value="ECO:0007669"/>
    <property type="project" value="TreeGrafter"/>
</dbReference>
<dbReference type="InterPro" id="IPR038069">
    <property type="entry name" value="Pelota/DOM34_N"/>
</dbReference>
<dbReference type="InterPro" id="IPR042226">
    <property type="entry name" value="eFR1_2_sf"/>
</dbReference>
<dbReference type="SUPFAM" id="SSF55315">
    <property type="entry name" value="L30e-like"/>
    <property type="match status" value="1"/>
</dbReference>
<dbReference type="InterPro" id="IPR058547">
    <property type="entry name" value="Pelota_N"/>
</dbReference>
<evidence type="ECO:0000256" key="2">
    <source>
        <dbReference type="ARBA" id="ARBA00004496"/>
    </source>
</evidence>
<dbReference type="InterPro" id="IPR004405">
    <property type="entry name" value="TF_pelota"/>
</dbReference>
<keyword evidence="4 6" id="KW-0963">Cytoplasm</keyword>
<evidence type="ECO:0000259" key="7">
    <source>
        <dbReference type="SMART" id="SM01194"/>
    </source>
</evidence>
<evidence type="ECO:0000256" key="3">
    <source>
        <dbReference type="ARBA" id="ARBA00009504"/>
    </source>
</evidence>
<dbReference type="InterPro" id="IPR029064">
    <property type="entry name" value="Ribosomal_eL30-like_sf"/>
</dbReference>
<dbReference type="eggNOG" id="KOG2869">
    <property type="taxonomic scope" value="Eukaryota"/>
</dbReference>
<dbReference type="GO" id="GO:0032790">
    <property type="term" value="P:ribosome disassembly"/>
    <property type="evidence" value="ECO:0007669"/>
    <property type="project" value="TreeGrafter"/>
</dbReference>